<evidence type="ECO:0000256" key="1">
    <source>
        <dbReference type="ARBA" id="ARBA00022801"/>
    </source>
</evidence>
<dbReference type="PROSITE" id="PS51257">
    <property type="entry name" value="PROKAR_LIPOPROTEIN"/>
    <property type="match status" value="1"/>
</dbReference>
<evidence type="ECO:0000259" key="5">
    <source>
        <dbReference type="Pfam" id="PF00704"/>
    </source>
</evidence>
<dbReference type="PROSITE" id="PS01095">
    <property type="entry name" value="GH18_1"/>
    <property type="match status" value="1"/>
</dbReference>
<name>A0A9D2CDH2_9BACT</name>
<evidence type="ECO:0000256" key="3">
    <source>
        <dbReference type="RuleBase" id="RU000489"/>
    </source>
</evidence>
<dbReference type="InterPro" id="IPR017853">
    <property type="entry name" value="GH"/>
</dbReference>
<sequence length="555" mass="61078">MKMQNRSWYGSLPVLVLWLAAVLTACTSDPIEFEGGSGAAFDPMGESAPRFYSALTTRDSVARVWVEAESTFEDVVTLSMPKLRDEDLTVTLSLVENEQLRYKANVYYSLERVNVDVSGGYAPRQQIDRTFFQVPADHVTATLGEQTIPAGENGLSIPVRIDLKGVGDPALNSSFLVILQAETVDAAGNTSSSRFYYELMVDPVTLRQYPERIEGHGESCVECGVIYIDPSWLDPRACLEPVILYTDPSTWETSLYEYCDIVVILGGSVGYDPLTQMPQLNIDRNLLHLLDNADRYLRPIQKRGVKVTFELTGAGSGLGFCNLNDAQRASLVAEIARVVEKYGIDGVNLNDEYTNYGANGLPGIDPASYAKFIRDLRTALPDKTITLTDLGEPSATLYEAHDGIEAGTYLDYAWTGTAADLTDPYAAGASRKPIAGLPRQCYGRFTARARDIGVWNEAGYDDSFNVMWMEIAVSDDPRILVEELIPIIEGNEDKTGAHLGEFLGFMLPWTDGGMNMPWLTDAGGAIAGALQNPNANLNLPGYGNMFYYPDWLRFD</sequence>
<dbReference type="InterPro" id="IPR001223">
    <property type="entry name" value="Glyco_hydro18_cat"/>
</dbReference>
<dbReference type="InterPro" id="IPR001579">
    <property type="entry name" value="Glyco_hydro_18_chit_AS"/>
</dbReference>
<keyword evidence="1 3" id="KW-0378">Hydrolase</keyword>
<dbReference type="GO" id="GO:0005975">
    <property type="term" value="P:carbohydrate metabolic process"/>
    <property type="evidence" value="ECO:0007669"/>
    <property type="project" value="InterPro"/>
</dbReference>
<dbReference type="AlphaFoldDB" id="A0A9D2CDH2"/>
<dbReference type="Gene3D" id="3.20.20.80">
    <property type="entry name" value="Glycosidases"/>
    <property type="match status" value="1"/>
</dbReference>
<dbReference type="GO" id="GO:0004553">
    <property type="term" value="F:hydrolase activity, hydrolyzing O-glycosyl compounds"/>
    <property type="evidence" value="ECO:0007669"/>
    <property type="project" value="InterPro"/>
</dbReference>
<proteinExistence type="inferred from homology"/>
<evidence type="ECO:0000313" key="6">
    <source>
        <dbReference type="EMBL" id="HIY69605.1"/>
    </source>
</evidence>
<evidence type="ECO:0000313" key="7">
    <source>
        <dbReference type="Proteomes" id="UP000886844"/>
    </source>
</evidence>
<reference evidence="6" key="1">
    <citation type="journal article" date="2021" name="PeerJ">
        <title>Extensive microbial diversity within the chicken gut microbiome revealed by metagenomics and culture.</title>
        <authorList>
            <person name="Gilroy R."/>
            <person name="Ravi A."/>
            <person name="Getino M."/>
            <person name="Pursley I."/>
            <person name="Horton D.L."/>
            <person name="Alikhan N.F."/>
            <person name="Baker D."/>
            <person name="Gharbi K."/>
            <person name="Hall N."/>
            <person name="Watson M."/>
            <person name="Adriaenssens E.M."/>
            <person name="Foster-Nyarko E."/>
            <person name="Jarju S."/>
            <person name="Secka A."/>
            <person name="Antonio M."/>
            <person name="Oren A."/>
            <person name="Chaudhuri R.R."/>
            <person name="La Ragione R."/>
            <person name="Hildebrand F."/>
            <person name="Pallen M.J."/>
        </authorList>
    </citation>
    <scope>NUCLEOTIDE SEQUENCE</scope>
    <source>
        <strain evidence="6">5134</strain>
    </source>
</reference>
<dbReference type="EMBL" id="DXDA01000070">
    <property type="protein sequence ID" value="HIY69605.1"/>
    <property type="molecule type" value="Genomic_DNA"/>
</dbReference>
<keyword evidence="2 3" id="KW-0326">Glycosidase</keyword>
<organism evidence="6 7">
    <name type="scientific">Candidatus Alistipes intestinigallinarum</name>
    <dbReference type="NCBI Taxonomy" id="2838440"/>
    <lineage>
        <taxon>Bacteria</taxon>
        <taxon>Pseudomonadati</taxon>
        <taxon>Bacteroidota</taxon>
        <taxon>Bacteroidia</taxon>
        <taxon>Bacteroidales</taxon>
        <taxon>Rikenellaceae</taxon>
        <taxon>Alistipes</taxon>
    </lineage>
</organism>
<protein>
    <recommendedName>
        <fullName evidence="5">GH18 domain-containing protein</fullName>
    </recommendedName>
</protein>
<evidence type="ECO:0000256" key="2">
    <source>
        <dbReference type="ARBA" id="ARBA00023295"/>
    </source>
</evidence>
<comment type="caution">
    <text evidence="6">The sequence shown here is derived from an EMBL/GenBank/DDBJ whole genome shotgun (WGS) entry which is preliminary data.</text>
</comment>
<reference evidence="6" key="2">
    <citation type="submission" date="2021-04" db="EMBL/GenBank/DDBJ databases">
        <authorList>
            <person name="Gilroy R."/>
        </authorList>
    </citation>
    <scope>NUCLEOTIDE SEQUENCE</scope>
    <source>
        <strain evidence="6">5134</strain>
    </source>
</reference>
<feature type="domain" description="GH18" evidence="5">
    <location>
        <begin position="300"/>
        <end position="412"/>
    </location>
</feature>
<comment type="similarity">
    <text evidence="4">Belongs to the glycosyl hydrolase 18 family.</text>
</comment>
<gene>
    <name evidence="6" type="ORF">H9828_09340</name>
</gene>
<evidence type="ECO:0000256" key="4">
    <source>
        <dbReference type="RuleBase" id="RU004453"/>
    </source>
</evidence>
<dbReference type="Pfam" id="PF00704">
    <property type="entry name" value="Glyco_hydro_18"/>
    <property type="match status" value="1"/>
</dbReference>
<accession>A0A9D2CDH2</accession>
<dbReference type="SUPFAM" id="SSF51445">
    <property type="entry name" value="(Trans)glycosidases"/>
    <property type="match status" value="1"/>
</dbReference>
<dbReference type="Proteomes" id="UP000886844">
    <property type="component" value="Unassembled WGS sequence"/>
</dbReference>